<dbReference type="EnsemblMetazoa" id="XM_038018199.1">
    <property type="protein sequence ID" value="XP_037874127.1"/>
    <property type="gene ID" value="LOC119630074"/>
</dbReference>
<dbReference type="Gene3D" id="2.80.10.50">
    <property type="match status" value="1"/>
</dbReference>
<evidence type="ECO:0000256" key="3">
    <source>
        <dbReference type="ARBA" id="ARBA00022729"/>
    </source>
</evidence>
<evidence type="ECO:0000313" key="7">
    <source>
        <dbReference type="EnsemblMetazoa" id="XP_037874127.1"/>
    </source>
</evidence>
<accession>A0A8R2R7R4</accession>
<dbReference type="Proteomes" id="UP000005204">
    <property type="component" value="Unassembled WGS sequence"/>
</dbReference>
<comment type="subcellular location">
    <subcellularLocation>
        <location evidence="1">Secreted</location>
    </subcellularLocation>
</comment>
<dbReference type="InterPro" id="IPR042046">
    <property type="entry name" value="Lipoprotein_11_N"/>
</dbReference>
<evidence type="ECO:0000256" key="4">
    <source>
        <dbReference type="ARBA" id="ARBA00023288"/>
    </source>
</evidence>
<evidence type="ECO:0000256" key="5">
    <source>
        <dbReference type="ARBA" id="ARBA00024024"/>
    </source>
</evidence>
<evidence type="ECO:0000313" key="8">
    <source>
        <dbReference type="Proteomes" id="UP000005204"/>
    </source>
</evidence>
<dbReference type="InterPro" id="IPR004943">
    <property type="entry name" value="Lipoprotein_11"/>
</dbReference>
<reference evidence="7" key="2">
    <citation type="submission" date="2022-06" db="UniProtKB">
        <authorList>
            <consortium name="EnsemblMetazoa"/>
        </authorList>
    </citation>
    <scope>IDENTIFICATION</scope>
    <source>
        <strain evidence="7">p50T (Dazao)</strain>
    </source>
</reference>
<dbReference type="Gene3D" id="1.10.10.2400">
    <property type="entry name" value="Lepidopteran low molecular weight (30 kD) lipoprotein, N-terminal domain"/>
    <property type="match status" value="1"/>
</dbReference>
<dbReference type="Pfam" id="PF03260">
    <property type="entry name" value="Lipoprotein_11"/>
    <property type="match status" value="1"/>
</dbReference>
<protein>
    <recommendedName>
        <fullName evidence="9">Microvitellogenin-like</fullName>
    </recommendedName>
</protein>
<proteinExistence type="inferred from homology"/>
<evidence type="ECO:0000256" key="2">
    <source>
        <dbReference type="ARBA" id="ARBA00022525"/>
    </source>
</evidence>
<keyword evidence="4" id="KW-0449">Lipoprotein</keyword>
<dbReference type="GO" id="GO:0005576">
    <property type="term" value="C:extracellular region"/>
    <property type="evidence" value="ECO:0007669"/>
    <property type="project" value="UniProtKB-SubCell"/>
</dbReference>
<keyword evidence="3 6" id="KW-0732">Signal</keyword>
<comment type="similarity">
    <text evidence="5">Belongs to the 30 kDa lipoprotein family.</text>
</comment>
<sequence>MGLKKIAVILMCALAVNANVIVDDNGSSTVAASISSTDSPSTEATVSIENINSTLALSDTAAKNIEDALYNEVVTRDFGKAVYRTAILYGAGRDYMITNVVNRLIDNGQSQLIDFAYKLTASSGKFIVRELFPSAVRLYEDMVFVKIVSYKYDFALKYGRGVDFAEDKTAYGDPDTSTRFRVTWNFVPYWIEDRVYFKIRPIDIAYFLKLGNTRDRDGDRGAFGSTNHDTDRHLWYLKPVRHNGKLLFYIINKEYDELLKLGQSTDVDGDRTAYGHSEKDFNPDKFAWYIKPVYGAQRSCATNVCAGCQCQ</sequence>
<evidence type="ECO:0000256" key="6">
    <source>
        <dbReference type="SAM" id="SignalP"/>
    </source>
</evidence>
<evidence type="ECO:0000256" key="1">
    <source>
        <dbReference type="ARBA" id="ARBA00004613"/>
    </source>
</evidence>
<keyword evidence="8" id="KW-1185">Reference proteome</keyword>
<dbReference type="AlphaFoldDB" id="A0A8R2R7R4"/>
<feature type="signal peptide" evidence="6">
    <location>
        <begin position="1"/>
        <end position="18"/>
    </location>
</feature>
<evidence type="ECO:0008006" key="9">
    <source>
        <dbReference type="Google" id="ProtNLM"/>
    </source>
</evidence>
<feature type="chain" id="PRO_5035736581" description="Microvitellogenin-like" evidence="6">
    <location>
        <begin position="19"/>
        <end position="311"/>
    </location>
</feature>
<organism evidence="7 8">
    <name type="scientific">Bombyx mori</name>
    <name type="common">Silk moth</name>
    <dbReference type="NCBI Taxonomy" id="7091"/>
    <lineage>
        <taxon>Eukaryota</taxon>
        <taxon>Metazoa</taxon>
        <taxon>Ecdysozoa</taxon>
        <taxon>Arthropoda</taxon>
        <taxon>Hexapoda</taxon>
        <taxon>Insecta</taxon>
        <taxon>Pterygota</taxon>
        <taxon>Neoptera</taxon>
        <taxon>Endopterygota</taxon>
        <taxon>Lepidoptera</taxon>
        <taxon>Glossata</taxon>
        <taxon>Ditrysia</taxon>
        <taxon>Bombycoidea</taxon>
        <taxon>Bombycidae</taxon>
        <taxon>Bombycinae</taxon>
        <taxon>Bombyx</taxon>
    </lineage>
</organism>
<keyword evidence="2" id="KW-0964">Secreted</keyword>
<reference evidence="8" key="1">
    <citation type="journal article" date="2008" name="Insect Biochem. Mol. Biol.">
        <title>The genome of a lepidopteran model insect, the silkworm Bombyx mori.</title>
        <authorList>
            <consortium name="International Silkworm Genome Consortium"/>
        </authorList>
    </citation>
    <scope>NUCLEOTIDE SEQUENCE [LARGE SCALE GENOMIC DNA]</scope>
    <source>
        <strain evidence="8">p50T</strain>
    </source>
</reference>
<name>A0A8R2R7R4_BOMMO</name>